<evidence type="ECO:0008006" key="3">
    <source>
        <dbReference type="Google" id="ProtNLM"/>
    </source>
</evidence>
<dbReference type="Proteomes" id="UP000027138">
    <property type="component" value="Unassembled WGS sequence"/>
</dbReference>
<name>A0A067KIS4_JATCU</name>
<accession>A0A067KIS4</accession>
<evidence type="ECO:0000313" key="1">
    <source>
        <dbReference type="EMBL" id="KDP36027.1"/>
    </source>
</evidence>
<reference evidence="1 2" key="1">
    <citation type="journal article" date="2014" name="PLoS ONE">
        <title>Global Analysis of Gene Expression Profiles in Physic Nut (Jatropha curcas L.) Seedlings Exposed to Salt Stress.</title>
        <authorList>
            <person name="Zhang L."/>
            <person name="Zhang C."/>
            <person name="Wu P."/>
            <person name="Chen Y."/>
            <person name="Li M."/>
            <person name="Jiang H."/>
            <person name="Wu G."/>
        </authorList>
    </citation>
    <scope>NUCLEOTIDE SEQUENCE [LARGE SCALE GENOMIC DNA]</scope>
    <source>
        <strain evidence="2">cv. GZQX0401</strain>
        <tissue evidence="1">Young leaves</tissue>
    </source>
</reference>
<evidence type="ECO:0000313" key="2">
    <source>
        <dbReference type="Proteomes" id="UP000027138"/>
    </source>
</evidence>
<gene>
    <name evidence="1" type="ORF">JCGZ_09993</name>
</gene>
<proteinExistence type="predicted"/>
<organism evidence="1 2">
    <name type="scientific">Jatropha curcas</name>
    <name type="common">Barbados nut</name>
    <dbReference type="NCBI Taxonomy" id="180498"/>
    <lineage>
        <taxon>Eukaryota</taxon>
        <taxon>Viridiplantae</taxon>
        <taxon>Streptophyta</taxon>
        <taxon>Embryophyta</taxon>
        <taxon>Tracheophyta</taxon>
        <taxon>Spermatophyta</taxon>
        <taxon>Magnoliopsida</taxon>
        <taxon>eudicotyledons</taxon>
        <taxon>Gunneridae</taxon>
        <taxon>Pentapetalae</taxon>
        <taxon>rosids</taxon>
        <taxon>fabids</taxon>
        <taxon>Malpighiales</taxon>
        <taxon>Euphorbiaceae</taxon>
        <taxon>Crotonoideae</taxon>
        <taxon>Jatropheae</taxon>
        <taxon>Jatropha</taxon>
    </lineage>
</organism>
<dbReference type="EMBL" id="KK914457">
    <property type="protein sequence ID" value="KDP36027.1"/>
    <property type="molecule type" value="Genomic_DNA"/>
</dbReference>
<sequence>MRTLDRPGLRASLRATIGLEPTISDKRVRYESIFAHYQEMPRERVAELDMNVVPRACLFYLLSTTLFTNHGNDTNLALILPLQDMGTTKQFNWQAAALSYLYYGINLCIHEAYLKVSYRHVIEVLNHLTGQTTQGMLEMHLVIPYRMSPPGCTHMSISDYNEVRQLKLAVARLSDERVYRANMAPLVGRDRGT</sequence>
<keyword evidence="2" id="KW-1185">Reference proteome</keyword>
<protein>
    <recommendedName>
        <fullName evidence="3">Aminotransferase-like plant mobile domain-containing protein</fullName>
    </recommendedName>
</protein>
<dbReference type="AlphaFoldDB" id="A0A067KIS4"/>